<evidence type="ECO:0000313" key="3">
    <source>
        <dbReference type="Proteomes" id="UP000578252"/>
    </source>
</evidence>
<accession>A0A7Y0U770</accession>
<evidence type="ECO:0000313" key="4">
    <source>
        <dbReference type="Proteomes" id="UP001209486"/>
    </source>
</evidence>
<dbReference type="Proteomes" id="UP000578252">
    <property type="component" value="Unassembled WGS sequence"/>
</dbReference>
<comment type="caution">
    <text evidence="2">The sequence shown here is derived from an EMBL/GenBank/DDBJ whole genome shotgun (WGS) entry which is preliminary data.</text>
</comment>
<dbReference type="EMBL" id="JABCUR010000018">
    <property type="protein sequence ID" value="NMW66117.1"/>
    <property type="molecule type" value="Genomic_DNA"/>
</dbReference>
<dbReference type="RefSeq" id="WP_169756507.1">
    <property type="nucleotide sequence ID" value="NZ_CAMPNB010000050.1"/>
</dbReference>
<reference evidence="2 3" key="2">
    <citation type="submission" date="2020-04" db="EMBL/GenBank/DDBJ databases">
        <title>Antimicrobial susceptibility and clonality of vaginal-derived multi-drug resistant Mobiluncus isolates in China.</title>
        <authorList>
            <person name="Zhang X."/>
        </authorList>
    </citation>
    <scope>NUCLEOTIDE SEQUENCE [LARGE SCALE GENOMIC DNA]</scope>
    <source>
        <strain evidence="2 3">13</strain>
    </source>
</reference>
<proteinExistence type="predicted"/>
<evidence type="ECO:0000313" key="2">
    <source>
        <dbReference type="EMBL" id="NMW66117.1"/>
    </source>
</evidence>
<evidence type="ECO:0008006" key="5">
    <source>
        <dbReference type="Google" id="ProtNLM"/>
    </source>
</evidence>
<dbReference type="AlphaFoldDB" id="A0A7Y0U770"/>
<organism evidence="2 3">
    <name type="scientific">Mobiluncus mulieris</name>
    <dbReference type="NCBI Taxonomy" id="2052"/>
    <lineage>
        <taxon>Bacteria</taxon>
        <taxon>Bacillati</taxon>
        <taxon>Actinomycetota</taxon>
        <taxon>Actinomycetes</taxon>
        <taxon>Actinomycetales</taxon>
        <taxon>Actinomycetaceae</taxon>
        <taxon>Mobiluncus</taxon>
    </lineage>
</organism>
<gene>
    <name evidence="1" type="ORF">FYZ43_10985</name>
    <name evidence="2" type="ORF">HHJ78_11555</name>
</gene>
<dbReference type="Proteomes" id="UP001209486">
    <property type="component" value="Unassembled WGS sequence"/>
</dbReference>
<evidence type="ECO:0000313" key="1">
    <source>
        <dbReference type="EMBL" id="MCU9969886.1"/>
    </source>
</evidence>
<sequence>MSGLLENLSHIAKQLGLAYAVSCYTASPAPDTYLVFTPLTDSFDIFADNTPGIEIEEARISLFTKTNYLALRDQITKALISARLVITGRRYIGYEADTGYHHYSIDIATYHSYNL</sequence>
<protein>
    <recommendedName>
        <fullName evidence="5">DUF3168 domain-containing protein</fullName>
    </recommendedName>
</protein>
<reference evidence="1 4" key="1">
    <citation type="submission" date="2019-08" db="EMBL/GenBank/DDBJ databases">
        <title>Comparison of rpoB and gyrB Sequences from Mobiluncus Species and Development of a Multiplex PCR Method for Clinical Detection of Mobiluncus curtisii and Mobiluncus mulieris.</title>
        <authorList>
            <person name="Yang L."/>
            <person name="Shen Y."/>
            <person name="Xu G."/>
            <person name="Shu L.-B."/>
            <person name="Hu J."/>
            <person name="Zhang R."/>
            <person name="Wang Y."/>
            <person name="Zhou H.-W."/>
            <person name="Zhang X."/>
        </authorList>
    </citation>
    <scope>NUCLEOTIDE SEQUENCE [LARGE SCALE GENOMIC DNA]</scope>
    <source>
        <strain evidence="1 4">M26</strain>
    </source>
</reference>
<name>A0A7Y0U770_9ACTO</name>
<dbReference type="EMBL" id="VSZY01000031">
    <property type="protein sequence ID" value="MCU9969886.1"/>
    <property type="molecule type" value="Genomic_DNA"/>
</dbReference>